<accession>A0AAJ7FKC0</accession>
<evidence type="ECO:0000313" key="7">
    <source>
        <dbReference type="RefSeq" id="XP_015595990.1"/>
    </source>
</evidence>
<evidence type="ECO:0000313" key="6">
    <source>
        <dbReference type="Proteomes" id="UP000694920"/>
    </source>
</evidence>
<dbReference type="InterPro" id="IPR055364">
    <property type="entry name" value="PTHB1_CtH_dom"/>
</dbReference>
<evidence type="ECO:0000259" key="2">
    <source>
        <dbReference type="Pfam" id="PF14728"/>
    </source>
</evidence>
<keyword evidence="6" id="KW-1185">Reference proteome</keyword>
<dbReference type="RefSeq" id="XP_015595990.1">
    <property type="nucleotide sequence ID" value="XM_015740504.2"/>
</dbReference>
<gene>
    <name evidence="7 8" type="primary">LOC107268100</name>
</gene>
<dbReference type="CTD" id="27241"/>
<feature type="domain" description="PTHB1 platform" evidence="3">
    <location>
        <begin position="525"/>
        <end position="630"/>
    </location>
</feature>
<dbReference type="SUPFAM" id="SSF50978">
    <property type="entry name" value="WD40 repeat-like"/>
    <property type="match status" value="1"/>
</dbReference>
<dbReference type="Pfam" id="PF23339">
    <property type="entry name" value="PTHB1_CtH"/>
    <property type="match status" value="1"/>
</dbReference>
<dbReference type="InterPro" id="IPR055363">
    <property type="entry name" value="PTHB1_hp_dom"/>
</dbReference>
<dbReference type="Proteomes" id="UP000694920">
    <property type="component" value="Unplaced"/>
</dbReference>
<proteinExistence type="predicted"/>
<name>A0AAJ7FKC0_CEPCN</name>
<dbReference type="InterPro" id="IPR028073">
    <property type="entry name" value="PHTB1_N_dom"/>
</dbReference>
<dbReference type="InterPro" id="IPR028074">
    <property type="entry name" value="PHTB1_GAE_dom"/>
</dbReference>
<dbReference type="Pfam" id="PF23338">
    <property type="entry name" value="PTHB1_hp"/>
    <property type="match status" value="1"/>
</dbReference>
<dbReference type="InterPro" id="IPR036322">
    <property type="entry name" value="WD40_repeat_dom_sf"/>
</dbReference>
<dbReference type="KEGG" id="ccin:107268100"/>
<feature type="domain" description="PTHB1 N-terminal" evidence="1">
    <location>
        <begin position="1"/>
        <end position="364"/>
    </location>
</feature>
<organism evidence="6 7">
    <name type="scientific">Cephus cinctus</name>
    <name type="common">Wheat stem sawfly</name>
    <dbReference type="NCBI Taxonomy" id="211228"/>
    <lineage>
        <taxon>Eukaryota</taxon>
        <taxon>Metazoa</taxon>
        <taxon>Ecdysozoa</taxon>
        <taxon>Arthropoda</taxon>
        <taxon>Hexapoda</taxon>
        <taxon>Insecta</taxon>
        <taxon>Pterygota</taxon>
        <taxon>Neoptera</taxon>
        <taxon>Endopterygota</taxon>
        <taxon>Hymenoptera</taxon>
        <taxon>Cephoidea</taxon>
        <taxon>Cephidae</taxon>
        <taxon>Cephus</taxon>
    </lineage>
</organism>
<evidence type="ECO:0000259" key="4">
    <source>
        <dbReference type="Pfam" id="PF23338"/>
    </source>
</evidence>
<evidence type="ECO:0000259" key="3">
    <source>
        <dbReference type="Pfam" id="PF23337"/>
    </source>
</evidence>
<dbReference type="Pfam" id="PF23337">
    <property type="entry name" value="PTHB1_pf"/>
    <property type="match status" value="1"/>
</dbReference>
<protein>
    <submittedName>
        <fullName evidence="7">Protein PTHB1 isoform X1</fullName>
    </submittedName>
    <submittedName>
        <fullName evidence="8">Protein PTHB1 isoform X2</fullName>
    </submittedName>
</protein>
<dbReference type="InterPro" id="IPR055362">
    <property type="entry name" value="PTHB1_pf_dom"/>
</dbReference>
<evidence type="ECO:0000259" key="1">
    <source>
        <dbReference type="Pfam" id="PF14727"/>
    </source>
</evidence>
<reference evidence="7 8" key="1">
    <citation type="submission" date="2025-04" db="UniProtKB">
        <authorList>
            <consortium name="RefSeq"/>
        </authorList>
    </citation>
    <scope>IDENTIFICATION</scope>
</reference>
<evidence type="ECO:0000259" key="5">
    <source>
        <dbReference type="Pfam" id="PF23339"/>
    </source>
</evidence>
<dbReference type="Pfam" id="PF14727">
    <property type="entry name" value="PHTB1_N"/>
    <property type="match status" value="1"/>
</dbReference>
<feature type="domain" description="PTHB1 C-terminal helix bundle" evidence="5">
    <location>
        <begin position="737"/>
        <end position="811"/>
    </location>
</feature>
<sequence length="822" mass="93399">MSLFKSKQWWRTECEVNEKYDKRSLLIAPLFGVDTKDIIIVGSHSGYLRLYSPSSQWSEETKESSGYKSTDLLLETKLADCIVDLKAGKFASGSQDMRLGVLTSTKLIVYSATQIQGSTEHGDRCMLNVAYEHVLTRFPISLTVGPFGGVRSRDFLCVQCVDGTLLFYEQENFTFIQTLNKRLLPSSLIYISRNDVFVTMSSDWILECYKYQNIADSSRSEDHQNAIKKMTKNIEADWSYNLGEGVLDMDVVTLSSFEVGIVILGEKNVYCLRDNCAVKYAKRLEYEAICFHPYVIEPDGKLMVLIATNTGVLMIYEDSSLKWSARLPFVPVALVKANFQHLQGAIVMLSDDGRLEAFYLGTQPSLFVAPPLHRRKFDHAEGERELALLRKRLRRSASFGNFLDNARTESELSITVRASPHPDICNYEANEMSDQIKGCVACKVTLELSSYSPLQDVQIYLNVSQPLTFNQDKYAIPNLCDRQVLQTMIYTNGRISSMSSEAQITATYGTRFGSQRIVRKTIQLPLRLFLNPTIPENTGSFSTIVKSSEVLVNFGQLFPEFVGEYSLRQNNSALGLQHILSGSVVTILYGATSNRYRILSSVALASTLVIEQLLLRLCTFSSSQTFKASISQDHFQLVYSQIDAHFSSRQRVKRITDEIVLLTTQMRNIERRMLWNFRERNLLHLETLTTLLDFTYSSIFSLLDELIAANAERDQTTYDLQCAIRLLFLLVRFNASDDKYILLRSAIGFETQLRNDVGWEELADLGLTTLLKTISRKSDIDSNRAISWFRFETVKDLSKLKRRIVHAVEKLNKDSNVIDIES</sequence>
<dbReference type="GO" id="GO:0016020">
    <property type="term" value="C:membrane"/>
    <property type="evidence" value="ECO:0007669"/>
    <property type="project" value="TreeGrafter"/>
</dbReference>
<dbReference type="Pfam" id="PF14728">
    <property type="entry name" value="PTHB1_GAE"/>
    <property type="match status" value="1"/>
</dbReference>
<dbReference type="RefSeq" id="XP_015595991.1">
    <property type="nucleotide sequence ID" value="XM_015740505.2"/>
</dbReference>
<dbReference type="GO" id="GO:0034464">
    <property type="term" value="C:BBSome"/>
    <property type="evidence" value="ECO:0007669"/>
    <property type="project" value="InterPro"/>
</dbReference>
<dbReference type="InterPro" id="IPR026511">
    <property type="entry name" value="PTHB1"/>
</dbReference>
<feature type="domain" description="PTHB1 hairpin" evidence="4">
    <location>
        <begin position="635"/>
        <end position="734"/>
    </location>
</feature>
<evidence type="ECO:0000313" key="8">
    <source>
        <dbReference type="RefSeq" id="XP_015595991.1"/>
    </source>
</evidence>
<dbReference type="AlphaFoldDB" id="A0AAJ7FKC0"/>
<dbReference type="GO" id="GO:0060271">
    <property type="term" value="P:cilium assembly"/>
    <property type="evidence" value="ECO:0007669"/>
    <property type="project" value="TreeGrafter"/>
</dbReference>
<dbReference type="PANTHER" id="PTHR20991">
    <property type="entry name" value="PARATHYROID HORMONE-RESPONSIVE B1 GENE"/>
    <property type="match status" value="1"/>
</dbReference>
<dbReference type="PANTHER" id="PTHR20991:SF0">
    <property type="entry name" value="PROTEIN PTHB1"/>
    <property type="match status" value="1"/>
</dbReference>
<feature type="domain" description="PTHB1 GAE" evidence="2">
    <location>
        <begin position="441"/>
        <end position="521"/>
    </location>
</feature>
<dbReference type="GeneID" id="107268100"/>